<accession>A0A3A8ESZ3</accession>
<dbReference type="EMBL" id="RAXU01000008">
    <property type="protein sequence ID" value="RKG33820.1"/>
    <property type="molecule type" value="Genomic_DNA"/>
</dbReference>
<comment type="caution">
    <text evidence="1">The sequence shown here is derived from an EMBL/GenBank/DDBJ whole genome shotgun (WGS) entry which is preliminary data.</text>
</comment>
<protein>
    <recommendedName>
        <fullName evidence="3">KOW domain-containing protein</fullName>
    </recommendedName>
</protein>
<dbReference type="RefSeq" id="WP_120369973.1">
    <property type="nucleotide sequence ID" value="NZ_RAXU01000008.1"/>
</dbReference>
<dbReference type="Proteomes" id="UP000269001">
    <property type="component" value="Unassembled WGS sequence"/>
</dbReference>
<sequence>MLVSVEGLEQGTIETELSILPRKGETIRIFYGPDAEVEGEIENVHHIVNQHDGGHKIVIKIRPSY</sequence>
<evidence type="ECO:0000313" key="1">
    <source>
        <dbReference type="EMBL" id="RKG33820.1"/>
    </source>
</evidence>
<keyword evidence="2" id="KW-1185">Reference proteome</keyword>
<gene>
    <name evidence="1" type="ORF">D7V21_07895</name>
</gene>
<evidence type="ECO:0000313" key="2">
    <source>
        <dbReference type="Proteomes" id="UP000269001"/>
    </source>
</evidence>
<name>A0A3A8ESZ3_9GAMM</name>
<organism evidence="1 2">
    <name type="scientific">Acinetobacter guerrae</name>
    <dbReference type="NCBI Taxonomy" id="1843371"/>
    <lineage>
        <taxon>Bacteria</taxon>
        <taxon>Pseudomonadati</taxon>
        <taxon>Pseudomonadota</taxon>
        <taxon>Gammaproteobacteria</taxon>
        <taxon>Moraxellales</taxon>
        <taxon>Moraxellaceae</taxon>
        <taxon>Acinetobacter</taxon>
    </lineage>
</organism>
<dbReference type="AlphaFoldDB" id="A0A3A8ESZ3"/>
<evidence type="ECO:0008006" key="3">
    <source>
        <dbReference type="Google" id="ProtNLM"/>
    </source>
</evidence>
<proteinExistence type="predicted"/>
<reference evidence="1 2" key="1">
    <citation type="submission" date="2018-09" db="EMBL/GenBank/DDBJ databases">
        <title>The draft genome of Acinetobacter spp. strains.</title>
        <authorList>
            <person name="Qin J."/>
            <person name="Feng Y."/>
            <person name="Zong Z."/>
        </authorList>
    </citation>
    <scope>NUCLEOTIDE SEQUENCE [LARGE SCALE GENOMIC DNA]</scope>
    <source>
        <strain evidence="1 2">WCHAc060096</strain>
    </source>
</reference>